<evidence type="ECO:0000256" key="15">
    <source>
        <dbReference type="SAM" id="Coils"/>
    </source>
</evidence>
<evidence type="ECO:0000256" key="2">
    <source>
        <dbReference type="ARBA" id="ARBA00004651"/>
    </source>
</evidence>
<dbReference type="Gene3D" id="3.30.450.20">
    <property type="entry name" value="PAS domain"/>
    <property type="match status" value="1"/>
</dbReference>
<feature type="coiled-coil region" evidence="15">
    <location>
        <begin position="296"/>
        <end position="323"/>
    </location>
</feature>
<dbReference type="Pfam" id="PF07536">
    <property type="entry name" value="HWE_HK"/>
    <property type="match status" value="1"/>
</dbReference>
<keyword evidence="11" id="KW-0067">ATP-binding</keyword>
<gene>
    <name evidence="20" type="ORF">EOE18_07405</name>
</gene>
<dbReference type="GO" id="GO:0004673">
    <property type="term" value="F:protein histidine kinase activity"/>
    <property type="evidence" value="ECO:0007669"/>
    <property type="project" value="UniProtKB-EC"/>
</dbReference>
<evidence type="ECO:0000256" key="12">
    <source>
        <dbReference type="ARBA" id="ARBA00022989"/>
    </source>
</evidence>
<evidence type="ECO:0000256" key="10">
    <source>
        <dbReference type="ARBA" id="ARBA00022777"/>
    </source>
</evidence>
<dbReference type="InterPro" id="IPR007895">
    <property type="entry name" value="MASE1"/>
</dbReference>
<name>A0A3S2UV26_9SPHN</name>
<dbReference type="Pfam" id="PF08448">
    <property type="entry name" value="PAS_4"/>
    <property type="match status" value="1"/>
</dbReference>
<keyword evidence="12 17" id="KW-1133">Transmembrane helix</keyword>
<feature type="transmembrane region" description="Helical" evidence="17">
    <location>
        <begin position="194"/>
        <end position="212"/>
    </location>
</feature>
<feature type="transmembrane region" description="Helical" evidence="17">
    <location>
        <begin position="126"/>
        <end position="148"/>
    </location>
</feature>
<accession>A0A3S2UV26</accession>
<feature type="transmembrane region" description="Helical" evidence="17">
    <location>
        <begin position="86"/>
        <end position="106"/>
    </location>
</feature>
<proteinExistence type="predicted"/>
<reference evidence="20 21" key="1">
    <citation type="submission" date="2019-01" db="EMBL/GenBank/DDBJ databases">
        <authorList>
            <person name="Chen W.-M."/>
        </authorList>
    </citation>
    <scope>NUCLEOTIDE SEQUENCE [LARGE SCALE GENOMIC DNA]</scope>
    <source>
        <strain evidence="20 21">FSY-9</strain>
    </source>
</reference>
<feature type="domain" description="Response regulatory" evidence="18">
    <location>
        <begin position="678"/>
        <end position="789"/>
    </location>
</feature>
<dbReference type="Pfam" id="PF05231">
    <property type="entry name" value="MASE1"/>
    <property type="match status" value="1"/>
</dbReference>
<dbReference type="GO" id="GO:0005886">
    <property type="term" value="C:plasma membrane"/>
    <property type="evidence" value="ECO:0007669"/>
    <property type="project" value="UniProtKB-SubCell"/>
</dbReference>
<dbReference type="Gene3D" id="3.30.565.10">
    <property type="entry name" value="Histidine kinase-like ATPase, C-terminal domain"/>
    <property type="match status" value="1"/>
</dbReference>
<dbReference type="PANTHER" id="PTHR41523:SF8">
    <property type="entry name" value="ETHYLENE RESPONSE SENSOR PROTEIN"/>
    <property type="match status" value="1"/>
</dbReference>
<dbReference type="InterPro" id="IPR001789">
    <property type="entry name" value="Sig_transdc_resp-reg_receiver"/>
</dbReference>
<feature type="domain" description="PAC" evidence="19">
    <location>
        <begin position="405"/>
        <end position="457"/>
    </location>
</feature>
<dbReference type="PANTHER" id="PTHR41523">
    <property type="entry name" value="TWO-COMPONENT SYSTEM SENSOR PROTEIN"/>
    <property type="match status" value="1"/>
</dbReference>
<feature type="region of interest" description="Disordered" evidence="16">
    <location>
        <begin position="649"/>
        <end position="673"/>
    </location>
</feature>
<dbReference type="EC" id="2.7.13.3" evidence="3"/>
<feature type="transmembrane region" description="Helical" evidence="17">
    <location>
        <begin position="53"/>
        <end position="80"/>
    </location>
</feature>
<dbReference type="SUPFAM" id="SSF52172">
    <property type="entry name" value="CheY-like"/>
    <property type="match status" value="1"/>
</dbReference>
<keyword evidence="8" id="KW-0677">Repeat</keyword>
<evidence type="ECO:0000256" key="13">
    <source>
        <dbReference type="ARBA" id="ARBA00023136"/>
    </source>
</evidence>
<comment type="catalytic activity">
    <reaction evidence="1">
        <text>ATP + protein L-histidine = ADP + protein N-phospho-L-histidine.</text>
        <dbReference type="EC" id="2.7.13.3"/>
    </reaction>
</comment>
<dbReference type="OrthoDB" id="9760752at2"/>
<dbReference type="Proteomes" id="UP000282837">
    <property type="component" value="Unassembled WGS sequence"/>
</dbReference>
<protein>
    <recommendedName>
        <fullName evidence="3">histidine kinase</fullName>
        <ecNumber evidence="3">2.7.13.3</ecNumber>
    </recommendedName>
</protein>
<evidence type="ECO:0000256" key="8">
    <source>
        <dbReference type="ARBA" id="ARBA00022737"/>
    </source>
</evidence>
<dbReference type="InterPro" id="IPR011102">
    <property type="entry name" value="Sig_transdc_His_kinase_HWE"/>
</dbReference>
<keyword evidence="7 17" id="KW-0812">Transmembrane</keyword>
<evidence type="ECO:0000256" key="14">
    <source>
        <dbReference type="PROSITE-ProRule" id="PRU00169"/>
    </source>
</evidence>
<dbReference type="GO" id="GO:0000160">
    <property type="term" value="P:phosphorelay signal transduction system"/>
    <property type="evidence" value="ECO:0007669"/>
    <property type="project" value="InterPro"/>
</dbReference>
<evidence type="ECO:0000313" key="21">
    <source>
        <dbReference type="Proteomes" id="UP000282837"/>
    </source>
</evidence>
<dbReference type="InterPro" id="IPR000700">
    <property type="entry name" value="PAS-assoc_C"/>
</dbReference>
<evidence type="ECO:0000256" key="11">
    <source>
        <dbReference type="ARBA" id="ARBA00022840"/>
    </source>
</evidence>
<dbReference type="PROSITE" id="PS50113">
    <property type="entry name" value="PAC"/>
    <property type="match status" value="1"/>
</dbReference>
<evidence type="ECO:0000259" key="18">
    <source>
        <dbReference type="PROSITE" id="PS50110"/>
    </source>
</evidence>
<dbReference type="AlphaFoldDB" id="A0A3S2UV26"/>
<comment type="caution">
    <text evidence="20">The sequence shown here is derived from an EMBL/GenBank/DDBJ whole genome shotgun (WGS) entry which is preliminary data.</text>
</comment>
<evidence type="ECO:0000259" key="19">
    <source>
        <dbReference type="PROSITE" id="PS50113"/>
    </source>
</evidence>
<sequence>MGQMSDNPSFGVLKRYELQLLAVFLACTGFSYIGLQWAALADVGAPIWPASGVGLAALLLGRLSLWPAIALGHLTAAILFGSRQPLWAEAVIGIGGALGAVVPVLVIRRLGGINNNLRSLTDITRFLLPGAGLGAIVSSVVVSVALWGSAGLNARSFIMAFAHITVGNFVGALTMGPLLLSWAAGFRSFPPRRLLGLGAVLLITAALAFGMFRTYDSALLSWDLLPLLVFTALAFDVRGASLTLVVVSGIAISAQSVGLGPFAVSQGPQAWQVFLLQQFIATIAVTTLVVSVVSDERRAKEAMRQSESRASAAEEQARITAEELRTVLDSVPAIIWVARDPECRQIVGNQFASQFLRVPSPSANMSKSANDAAPVAHFKVLNTQGRELTPDELPVQRAARGEVVSGYEECVLFDDGTRRDLLGGATPLYSASGEVRGAVAAFIDITERRAAEARERLLSREVDHRAKNVMAIVQAVVQLTKAEDIEGFRKAVLGRIASLARTHSLLAKNRWDGAELHKLVQDELAPYAQEQDAGGLRIQTGGPVIKLAPENAQSLALVLHELATNAVKYGALSVPSGALSVTWRVEDHAEGQRLHFRWTENGGPEAATPQRQGFGLTLIRSTAEQQLHGQLQAQWLQGGLDLAISFPHDQPSVSHVPHHPATGEGQSPAKTPRLAAPRVLVLEDETLIAMQVEQHLQDAGYDVLGPAANVAEALELLERERPDAALLDMNLRGEKSTSVADALHGLGIPFLFCTGFADTEDLPPRLQSAKSLIKPIAPQELVEALCSLLAQPEHVDP</sequence>
<feature type="transmembrane region" description="Helical" evidence="17">
    <location>
        <begin position="270"/>
        <end position="294"/>
    </location>
</feature>
<organism evidence="20 21">
    <name type="scientific">Novosphingobium umbonatum</name>
    <dbReference type="NCBI Taxonomy" id="1908524"/>
    <lineage>
        <taxon>Bacteria</taxon>
        <taxon>Pseudomonadati</taxon>
        <taxon>Pseudomonadota</taxon>
        <taxon>Alphaproteobacteria</taxon>
        <taxon>Sphingomonadales</taxon>
        <taxon>Sphingomonadaceae</taxon>
        <taxon>Novosphingobium</taxon>
    </lineage>
</organism>
<evidence type="ECO:0000256" key="17">
    <source>
        <dbReference type="SAM" id="Phobius"/>
    </source>
</evidence>
<feature type="transmembrane region" description="Helical" evidence="17">
    <location>
        <begin position="20"/>
        <end position="41"/>
    </location>
</feature>
<keyword evidence="6" id="KW-0808">Transferase</keyword>
<dbReference type="InterPro" id="IPR011006">
    <property type="entry name" value="CheY-like_superfamily"/>
</dbReference>
<feature type="transmembrane region" description="Helical" evidence="17">
    <location>
        <begin position="242"/>
        <end position="264"/>
    </location>
</feature>
<comment type="subcellular location">
    <subcellularLocation>
        <location evidence="2">Cell membrane</location>
        <topology evidence="2">Multi-pass membrane protein</topology>
    </subcellularLocation>
</comment>
<evidence type="ECO:0000256" key="3">
    <source>
        <dbReference type="ARBA" id="ARBA00012438"/>
    </source>
</evidence>
<dbReference type="InterPro" id="IPR035965">
    <property type="entry name" value="PAS-like_dom_sf"/>
</dbReference>
<keyword evidence="13 17" id="KW-0472">Membrane</keyword>
<evidence type="ECO:0000256" key="7">
    <source>
        <dbReference type="ARBA" id="ARBA00022692"/>
    </source>
</evidence>
<dbReference type="Pfam" id="PF00072">
    <property type="entry name" value="Response_reg"/>
    <property type="match status" value="1"/>
</dbReference>
<keyword evidence="5 14" id="KW-0597">Phosphoprotein</keyword>
<dbReference type="PROSITE" id="PS50110">
    <property type="entry name" value="RESPONSE_REGULATORY"/>
    <property type="match status" value="1"/>
</dbReference>
<dbReference type="SMART" id="SM00911">
    <property type="entry name" value="HWE_HK"/>
    <property type="match status" value="1"/>
</dbReference>
<dbReference type="InterPro" id="IPR036890">
    <property type="entry name" value="HATPase_C_sf"/>
</dbReference>
<dbReference type="SMART" id="SM00448">
    <property type="entry name" value="REC"/>
    <property type="match status" value="1"/>
</dbReference>
<keyword evidence="4" id="KW-1003">Cell membrane</keyword>
<dbReference type="SUPFAM" id="SSF55785">
    <property type="entry name" value="PYP-like sensor domain (PAS domain)"/>
    <property type="match status" value="1"/>
</dbReference>
<evidence type="ECO:0000313" key="20">
    <source>
        <dbReference type="EMBL" id="RVU05799.1"/>
    </source>
</evidence>
<dbReference type="RefSeq" id="WP_127707787.1">
    <property type="nucleotide sequence ID" value="NZ_SACO01000004.1"/>
</dbReference>
<feature type="transmembrane region" description="Helical" evidence="17">
    <location>
        <begin position="160"/>
        <end position="182"/>
    </location>
</feature>
<evidence type="ECO:0000256" key="16">
    <source>
        <dbReference type="SAM" id="MobiDB-lite"/>
    </source>
</evidence>
<keyword evidence="10" id="KW-0418">Kinase</keyword>
<keyword evidence="21" id="KW-1185">Reference proteome</keyword>
<evidence type="ECO:0000256" key="9">
    <source>
        <dbReference type="ARBA" id="ARBA00022741"/>
    </source>
</evidence>
<evidence type="ECO:0000256" key="6">
    <source>
        <dbReference type="ARBA" id="ARBA00022679"/>
    </source>
</evidence>
<dbReference type="InterPro" id="IPR013656">
    <property type="entry name" value="PAS_4"/>
</dbReference>
<dbReference type="SUPFAM" id="SSF55874">
    <property type="entry name" value="ATPase domain of HSP90 chaperone/DNA topoisomerase II/histidine kinase"/>
    <property type="match status" value="1"/>
</dbReference>
<keyword evidence="9" id="KW-0547">Nucleotide-binding</keyword>
<dbReference type="GO" id="GO:0005524">
    <property type="term" value="F:ATP binding"/>
    <property type="evidence" value="ECO:0007669"/>
    <property type="project" value="UniProtKB-KW"/>
</dbReference>
<evidence type="ECO:0000256" key="5">
    <source>
        <dbReference type="ARBA" id="ARBA00022553"/>
    </source>
</evidence>
<dbReference type="EMBL" id="SACO01000004">
    <property type="protein sequence ID" value="RVU05799.1"/>
    <property type="molecule type" value="Genomic_DNA"/>
</dbReference>
<feature type="modified residue" description="4-aspartylphosphate" evidence="14">
    <location>
        <position position="728"/>
    </location>
</feature>
<evidence type="ECO:0000256" key="4">
    <source>
        <dbReference type="ARBA" id="ARBA00022475"/>
    </source>
</evidence>
<evidence type="ECO:0000256" key="1">
    <source>
        <dbReference type="ARBA" id="ARBA00000085"/>
    </source>
</evidence>
<dbReference type="Gene3D" id="3.40.50.2300">
    <property type="match status" value="1"/>
</dbReference>
<keyword evidence="15" id="KW-0175">Coiled coil</keyword>